<dbReference type="EMBL" id="JAUNZN010000006">
    <property type="protein sequence ID" value="KAK4820012.1"/>
    <property type="molecule type" value="Genomic_DNA"/>
</dbReference>
<reference evidence="2 3" key="1">
    <citation type="journal article" date="2023" name="J. Hered.">
        <title>Chromosome-level genome of the wood stork (Mycteria americana) provides insight into avian chromosome evolution.</title>
        <authorList>
            <person name="Flamio R. Jr."/>
            <person name="Ramstad K.M."/>
        </authorList>
    </citation>
    <scope>NUCLEOTIDE SEQUENCE [LARGE SCALE GENOMIC DNA]</scope>
    <source>
        <strain evidence="2">JAX WOST 10</strain>
    </source>
</reference>
<comment type="caution">
    <text evidence="2">The sequence shown here is derived from an EMBL/GenBank/DDBJ whole genome shotgun (WGS) entry which is preliminary data.</text>
</comment>
<keyword evidence="3" id="KW-1185">Reference proteome</keyword>
<evidence type="ECO:0000313" key="2">
    <source>
        <dbReference type="EMBL" id="KAK4820012.1"/>
    </source>
</evidence>
<dbReference type="PRINTS" id="PR01345">
    <property type="entry name" value="CERVTRCPTASE"/>
</dbReference>
<dbReference type="AlphaFoldDB" id="A0AAN7NPF5"/>
<evidence type="ECO:0000256" key="1">
    <source>
        <dbReference type="SAM" id="Phobius"/>
    </source>
</evidence>
<protein>
    <submittedName>
        <fullName evidence="2">Uncharacterized protein</fullName>
    </submittedName>
</protein>
<feature type="transmembrane region" description="Helical" evidence="1">
    <location>
        <begin position="686"/>
        <end position="709"/>
    </location>
</feature>
<dbReference type="PANTHER" id="PTHR33332">
    <property type="entry name" value="REVERSE TRANSCRIPTASE DOMAIN-CONTAINING PROTEIN"/>
    <property type="match status" value="1"/>
</dbReference>
<gene>
    <name evidence="2" type="ORF">QYF61_017391</name>
</gene>
<accession>A0AAN7NPF5</accession>
<keyword evidence="1" id="KW-0472">Membrane</keyword>
<organism evidence="2 3">
    <name type="scientific">Mycteria americana</name>
    <name type="common">Wood stork</name>
    <dbReference type="NCBI Taxonomy" id="33587"/>
    <lineage>
        <taxon>Eukaryota</taxon>
        <taxon>Metazoa</taxon>
        <taxon>Chordata</taxon>
        <taxon>Craniata</taxon>
        <taxon>Vertebrata</taxon>
        <taxon>Euteleostomi</taxon>
        <taxon>Archelosauria</taxon>
        <taxon>Archosauria</taxon>
        <taxon>Dinosauria</taxon>
        <taxon>Saurischia</taxon>
        <taxon>Theropoda</taxon>
        <taxon>Coelurosauria</taxon>
        <taxon>Aves</taxon>
        <taxon>Neognathae</taxon>
        <taxon>Neoaves</taxon>
        <taxon>Aequornithes</taxon>
        <taxon>Ciconiiformes</taxon>
        <taxon>Ciconiidae</taxon>
        <taxon>Mycteria</taxon>
    </lineage>
</organism>
<keyword evidence="1" id="KW-1133">Transmembrane helix</keyword>
<proteinExistence type="predicted"/>
<evidence type="ECO:0000313" key="3">
    <source>
        <dbReference type="Proteomes" id="UP001333110"/>
    </source>
</evidence>
<name>A0AAN7NPF5_MYCAM</name>
<dbReference type="Proteomes" id="UP001333110">
    <property type="component" value="Unassembled WGS sequence"/>
</dbReference>
<keyword evidence="1" id="KW-0812">Transmembrane</keyword>
<sequence>MSAKCGKGSCTGIKVYFKFGSILQTTPMICSQKDPEWPWSQVHTKYNGIIGTRAIKENLNLATVVIHGSHVLSRHKWSWDNRWLPLLKGKAGKEIQVGCRMINGSTHEKVTSLIISNISRNPIATKSCVTDTTGIVGITLLWWDPLLWLVYGNNTVQGQGNTFKIGIIEPDSTTPPDLTSPTPFDTLQYRVRNVPIFTTLCMEMKYTQEMNGVGMTLRMARLQAIPGQTIQISCRVTNGSTYHRPNEIKTVYTDSARPENYKAVCYKISKPNSDCWYNLTFTDSPYIIKNMGQQQVLFNPSYSLKRVELAMQTNISAIKPTSLPFLKRSKRDVTGVLGTGLRVLNSIDAEVLANKLATATSDLNALKHPLQSSLSALGGSQWLLLDILPQWQEVNEKGHQLIVNALGVTQNNVSLALSCIQAQLWMQSIIAVIIQEGEEGTLPTEIRKVIWDNATEFEKEFQSWWYPVNFTYVPTDGKATAFVLTIHNASVYTIYQIIVLGLNHNGTVLYPLEHRVWAQQNGNKWQTIDVNACVVWEQQGFICESNTLKAQHIYLDTEQNVCHFEIQPDGAPETVFVYIGKGYNITVDISNHLNICVCNFTKIMGCDFNYSAPVTTRQLLQANYTLYQDLLPAPIGMNLTLTLVSIHHDTEEIHHVLERVKQDGGHHWWDTLLGRSPTATRILNKMLHPVIVLLVLTVLCFTLTIVLYVKLWIMGSALGPVLFNVFISDTDSEIKCTLSNSADDTKLSSAVDTPEGQDVILRDLDKLEKWACVNLMRFNKAKCRVRHLGRGNPWFQYRLGHDVIESSPVEKDLGVLMDEKLDMSQQCVLAVQKANHILGCIKRSMASRSREVILPLYSALVRPHLEYCVQLWSPQHRKDMGLSRGRPQKMIRGMEHLSYEETLRKLELFSLEKRRLQGDLIAAFQYLKGAYRKDGDRPFSKACCDRTRSNGFKLREGRLRLDLRKKFFTVRVVKHWNRLPSDVVEAPSLETLKVRLDGALSNLI</sequence>